<keyword evidence="2" id="KW-1185">Reference proteome</keyword>
<proteinExistence type="predicted"/>
<accession>A0A317W407</accession>
<evidence type="ECO:0000313" key="2">
    <source>
        <dbReference type="Proteomes" id="UP000246702"/>
    </source>
</evidence>
<gene>
    <name evidence="1" type="ORF">BO94DRAFT_148975</name>
</gene>
<dbReference type="Proteomes" id="UP000246702">
    <property type="component" value="Unassembled WGS sequence"/>
</dbReference>
<name>A0A317W407_9EURO</name>
<dbReference type="RefSeq" id="XP_025465337.1">
    <property type="nucleotide sequence ID" value="XM_025605790.1"/>
</dbReference>
<reference evidence="1 2" key="1">
    <citation type="submission" date="2016-12" db="EMBL/GenBank/DDBJ databases">
        <title>The genomes of Aspergillus section Nigri reveals drivers in fungal speciation.</title>
        <authorList>
            <consortium name="DOE Joint Genome Institute"/>
            <person name="Vesth T.C."/>
            <person name="Nybo J."/>
            <person name="Theobald S."/>
            <person name="Brandl J."/>
            <person name="Frisvad J.C."/>
            <person name="Nielsen K.F."/>
            <person name="Lyhne E.K."/>
            <person name="Kogle M.E."/>
            <person name="Kuo A."/>
            <person name="Riley R."/>
            <person name="Clum A."/>
            <person name="Nolan M."/>
            <person name="Lipzen A."/>
            <person name="Salamov A."/>
            <person name="Henrissat B."/>
            <person name="Wiebenga A."/>
            <person name="De Vries R.P."/>
            <person name="Grigoriev I.V."/>
            <person name="Mortensen U.H."/>
            <person name="Andersen M.R."/>
            <person name="Baker S.E."/>
        </authorList>
    </citation>
    <scope>NUCLEOTIDE SEQUENCE [LARGE SCALE GENOMIC DNA]</scope>
    <source>
        <strain evidence="1 2">CBS 115572</strain>
    </source>
</reference>
<sequence>MDIQSLLNEGSPSFAPNYGLPRFQNAEGANSLLLVSLTDLSETAEATLLNGFQHSPQANVKLSVWRPSRRVLARIAHQGLYHDSQENIYAVAVLAYRAGWTSLVVADGLTKRQLHGTLRVGENPQVSVVAVTIRPRSVTTSAEDNVRVNAQRTTVSDISNAELTLQPRPLPAYVKPDCYHDLGIVLHDPDRAPLSLDNAASLGREEWLDSARHVLATRTPLPAELVQQVMSYASSGTESPIALPSWVRNDEGRVMTIFLLFPTTAATRQTIQSTLEGATKDWMEKHGHAISSRTTPYKLISWEHHRAMSRRQLMKLWYEYAPRRGPGGLADAFFFLGKPVDNAADIQIGIFHKVWDGQANVTHKPLHVILEHPYPSTWRWEWELPPAPGLLSLDREENEVTELFHAFDQPFYSNPPPWLPTQSRLNYVAVFALTKTTPNQTDAIQAELCTWRVREQRFEEKVACFVPWDGEEDGTLDDIWRIVQELAIYHRGSPIFYPIFFVDRQSTADNTVLAVRPRPPGTPLPTDLPSRNLGGFSYGRVPGRDAHYIFDNVSMRRNYFSDLAPVNVFRRPDWPAALASQFPPEGGPVVLRLGGMF</sequence>
<dbReference type="STRING" id="1450535.A0A317W407"/>
<evidence type="ECO:0000313" key="1">
    <source>
        <dbReference type="EMBL" id="PWY80735.1"/>
    </source>
</evidence>
<dbReference type="AlphaFoldDB" id="A0A317W407"/>
<dbReference type="GeneID" id="37107933"/>
<comment type="caution">
    <text evidence="1">The sequence shown here is derived from an EMBL/GenBank/DDBJ whole genome shotgun (WGS) entry which is preliminary data.</text>
</comment>
<protein>
    <submittedName>
        <fullName evidence="1">Uncharacterized protein</fullName>
    </submittedName>
</protein>
<organism evidence="1 2">
    <name type="scientific">Aspergillus sclerotioniger CBS 115572</name>
    <dbReference type="NCBI Taxonomy" id="1450535"/>
    <lineage>
        <taxon>Eukaryota</taxon>
        <taxon>Fungi</taxon>
        <taxon>Dikarya</taxon>
        <taxon>Ascomycota</taxon>
        <taxon>Pezizomycotina</taxon>
        <taxon>Eurotiomycetes</taxon>
        <taxon>Eurotiomycetidae</taxon>
        <taxon>Eurotiales</taxon>
        <taxon>Aspergillaceae</taxon>
        <taxon>Aspergillus</taxon>
        <taxon>Aspergillus subgen. Circumdati</taxon>
    </lineage>
</organism>
<dbReference type="EMBL" id="MSFK01000021">
    <property type="protein sequence ID" value="PWY80735.1"/>
    <property type="molecule type" value="Genomic_DNA"/>
</dbReference>
<dbReference type="OrthoDB" id="4461621at2759"/>